<sequence>MNQRIYQLNKVHNISLSKGKLRTATMDEVDMISKWIYSA</sequence>
<protein>
    <submittedName>
        <fullName evidence="1">Uncharacterized protein</fullName>
    </submittedName>
</protein>
<dbReference type="Proteomes" id="UP001519273">
    <property type="component" value="Unassembled WGS sequence"/>
</dbReference>
<keyword evidence="2" id="KW-1185">Reference proteome</keyword>
<gene>
    <name evidence="1" type="ORF">J2Z20_001355</name>
</gene>
<dbReference type="EMBL" id="JAGGKP010000001">
    <property type="protein sequence ID" value="MBP1936494.1"/>
    <property type="molecule type" value="Genomic_DNA"/>
</dbReference>
<organism evidence="1 2">
    <name type="scientific">Paenibacillus sediminis</name>
    <dbReference type="NCBI Taxonomy" id="664909"/>
    <lineage>
        <taxon>Bacteria</taxon>
        <taxon>Bacillati</taxon>
        <taxon>Bacillota</taxon>
        <taxon>Bacilli</taxon>
        <taxon>Bacillales</taxon>
        <taxon>Paenibacillaceae</taxon>
        <taxon>Paenibacillus</taxon>
    </lineage>
</organism>
<reference evidence="1 2" key="1">
    <citation type="submission" date="2021-03" db="EMBL/GenBank/DDBJ databases">
        <title>Genomic Encyclopedia of Type Strains, Phase IV (KMG-IV): sequencing the most valuable type-strain genomes for metagenomic binning, comparative biology and taxonomic classification.</title>
        <authorList>
            <person name="Goeker M."/>
        </authorList>
    </citation>
    <scope>NUCLEOTIDE SEQUENCE [LARGE SCALE GENOMIC DNA]</scope>
    <source>
        <strain evidence="1 2">DSM 23491</strain>
    </source>
</reference>
<evidence type="ECO:0000313" key="2">
    <source>
        <dbReference type="Proteomes" id="UP001519273"/>
    </source>
</evidence>
<accession>A0ABS4H1U6</accession>
<proteinExistence type="predicted"/>
<evidence type="ECO:0000313" key="1">
    <source>
        <dbReference type="EMBL" id="MBP1936494.1"/>
    </source>
</evidence>
<name>A0ABS4H1U6_9BACL</name>
<comment type="caution">
    <text evidence="1">The sequence shown here is derived from an EMBL/GenBank/DDBJ whole genome shotgun (WGS) entry which is preliminary data.</text>
</comment>